<accession>A0A1G2MY97</accession>
<dbReference type="Proteomes" id="UP000178089">
    <property type="component" value="Unassembled WGS sequence"/>
</dbReference>
<gene>
    <name evidence="1" type="ORF">A3F51_02405</name>
</gene>
<name>A0A1G2MY97_9BACT</name>
<dbReference type="AlphaFoldDB" id="A0A1G2MY97"/>
<organism evidence="1 2">
    <name type="scientific">Candidatus Taylorbacteria bacterium RIFCSPHIGHO2_12_FULL_45_16</name>
    <dbReference type="NCBI Taxonomy" id="1802315"/>
    <lineage>
        <taxon>Bacteria</taxon>
        <taxon>Candidatus Tayloriibacteriota</taxon>
    </lineage>
</organism>
<dbReference type="SUPFAM" id="SSF54523">
    <property type="entry name" value="Pili subunits"/>
    <property type="match status" value="1"/>
</dbReference>
<evidence type="ECO:0000313" key="1">
    <source>
        <dbReference type="EMBL" id="OHA28808.1"/>
    </source>
</evidence>
<dbReference type="InterPro" id="IPR045584">
    <property type="entry name" value="Pilin-like"/>
</dbReference>
<dbReference type="NCBIfam" id="TIGR02532">
    <property type="entry name" value="IV_pilin_GFxxxE"/>
    <property type="match status" value="1"/>
</dbReference>
<dbReference type="InterPro" id="IPR012902">
    <property type="entry name" value="N_methyl_site"/>
</dbReference>
<reference evidence="1 2" key="1">
    <citation type="journal article" date="2016" name="Nat. Commun.">
        <title>Thousands of microbial genomes shed light on interconnected biogeochemical processes in an aquifer system.</title>
        <authorList>
            <person name="Anantharaman K."/>
            <person name="Brown C.T."/>
            <person name="Hug L.A."/>
            <person name="Sharon I."/>
            <person name="Castelle C.J."/>
            <person name="Probst A.J."/>
            <person name="Thomas B.C."/>
            <person name="Singh A."/>
            <person name="Wilkins M.J."/>
            <person name="Karaoz U."/>
            <person name="Brodie E.L."/>
            <person name="Williams K.H."/>
            <person name="Hubbard S.S."/>
            <person name="Banfield J.F."/>
        </authorList>
    </citation>
    <scope>NUCLEOTIDE SEQUENCE [LARGE SCALE GENOMIC DNA]</scope>
</reference>
<comment type="caution">
    <text evidence="1">The sequence shown here is derived from an EMBL/GenBank/DDBJ whole genome shotgun (WGS) entry which is preliminary data.</text>
</comment>
<dbReference type="STRING" id="1802315.A3F51_02405"/>
<sequence length="228" mass="25323">MKNKKVKIHIPIRSSFFMGKSGFTMIEMIVALGIFSVVAVVALGALVRIISANHKAQAIQEAFTNLNFAFESMSRELRVGTSYHCVIDGNFNYNGSSGLTVNKCNLGRNSGIFFESSRTPASGDQCRLVYAYRFYGDPTDGYQLMKAQQNLCADNINLLQNNSNGFLPVISSNVVITDYRLAVMSQEENGTALPYPRILVRLIGYAGVDEKEKTYFDVQTSITQRVKQ</sequence>
<dbReference type="Pfam" id="PF07963">
    <property type="entry name" value="N_methyl"/>
    <property type="match status" value="1"/>
</dbReference>
<protein>
    <recommendedName>
        <fullName evidence="3">Type II secretion system protein J</fullName>
    </recommendedName>
</protein>
<evidence type="ECO:0008006" key="3">
    <source>
        <dbReference type="Google" id="ProtNLM"/>
    </source>
</evidence>
<dbReference type="EMBL" id="MHRT01000007">
    <property type="protein sequence ID" value="OHA28808.1"/>
    <property type="molecule type" value="Genomic_DNA"/>
</dbReference>
<evidence type="ECO:0000313" key="2">
    <source>
        <dbReference type="Proteomes" id="UP000178089"/>
    </source>
</evidence>
<proteinExistence type="predicted"/>